<dbReference type="RefSeq" id="WP_310273374.1">
    <property type="nucleotide sequence ID" value="NZ_JAVDXW010000001.1"/>
</dbReference>
<gene>
    <name evidence="1" type="ORF">JOF55_002296</name>
</gene>
<dbReference type="EMBL" id="JAVDXW010000001">
    <property type="protein sequence ID" value="MDR7302115.1"/>
    <property type="molecule type" value="Genomic_DNA"/>
</dbReference>
<keyword evidence="2" id="KW-1185">Reference proteome</keyword>
<accession>A0AAE3ZDX6</accession>
<dbReference type="Proteomes" id="UP001180845">
    <property type="component" value="Unassembled WGS sequence"/>
</dbReference>
<evidence type="ECO:0000313" key="2">
    <source>
        <dbReference type="Proteomes" id="UP001180845"/>
    </source>
</evidence>
<organism evidence="1 2">
    <name type="scientific">Haloactinomyces albus</name>
    <dbReference type="NCBI Taxonomy" id="1352928"/>
    <lineage>
        <taxon>Bacteria</taxon>
        <taxon>Bacillati</taxon>
        <taxon>Actinomycetota</taxon>
        <taxon>Actinomycetes</taxon>
        <taxon>Actinopolysporales</taxon>
        <taxon>Actinopolysporaceae</taxon>
        <taxon>Haloactinomyces</taxon>
    </lineage>
</organism>
<evidence type="ECO:0000313" key="1">
    <source>
        <dbReference type="EMBL" id="MDR7302115.1"/>
    </source>
</evidence>
<dbReference type="AlphaFoldDB" id="A0AAE3ZDX6"/>
<name>A0AAE3ZDX6_9ACTN</name>
<sequence>MMMSVLATTGTVLALGVLLLMALSSVLPDIWEARHNGERAPRRSTSY</sequence>
<proteinExistence type="predicted"/>
<comment type="caution">
    <text evidence="1">The sequence shown here is derived from an EMBL/GenBank/DDBJ whole genome shotgun (WGS) entry which is preliminary data.</text>
</comment>
<protein>
    <submittedName>
        <fullName evidence="1">Uncharacterized protein</fullName>
    </submittedName>
</protein>
<reference evidence="1" key="1">
    <citation type="submission" date="2023-07" db="EMBL/GenBank/DDBJ databases">
        <title>Sequencing the genomes of 1000 actinobacteria strains.</title>
        <authorList>
            <person name="Klenk H.-P."/>
        </authorList>
    </citation>
    <scope>NUCLEOTIDE SEQUENCE</scope>
    <source>
        <strain evidence="1">DSM 45977</strain>
    </source>
</reference>